<proteinExistence type="predicted"/>
<organism evidence="1 2">
    <name type="scientific">Crangon crangon nudivirus</name>
    <dbReference type="NCBI Taxonomy" id="2880838"/>
    <lineage>
        <taxon>Viruses</taxon>
        <taxon>Viruses incertae sedis</taxon>
        <taxon>Naldaviricetes</taxon>
        <taxon>Lefavirales</taxon>
        <taxon>Nudiviridae</taxon>
        <taxon>Gammanudivirus</taxon>
        <taxon>Gammanudivirus cracrangonis</taxon>
    </lineage>
</organism>
<gene>
    <name evidence="1" type="ORF">CcNV_086</name>
</gene>
<evidence type="ECO:0000313" key="1">
    <source>
        <dbReference type="EMBL" id="UBZ25571.1"/>
    </source>
</evidence>
<name>A0AAE8Y0S1_9VIRU</name>
<dbReference type="EMBL" id="MZ311577">
    <property type="protein sequence ID" value="UBZ25571.1"/>
    <property type="molecule type" value="Genomic_DNA"/>
</dbReference>
<accession>A0AAE8Y0S1</accession>
<keyword evidence="2" id="KW-1185">Reference proteome</keyword>
<protein>
    <submittedName>
        <fullName evidence="1">Uncharacterized protein</fullName>
    </submittedName>
</protein>
<sequence>MSSNNITLRKLIELKNVNTAMQFKAIPLDGDRYIITVKNGHVIDVYNAKQKAMVKVAKQMVATTAKPVPESIFKNIASKINHYFTNLLALEVYTFEIILSNKGMTIVDIIDSTAIANLENMNYKDRINTISSIFSPLNLPRLTILNNQGISNTSSSTLSNVTTSMILRPLASCYNFGYDYLVTPMEKLYTYVIVGEASYLKPNIVIKKEPFNSLGSITSAIKNKLTEGREDLLEQITKATVEKQLEAYNMLKTTLFEKYVNQDQIVFENKQVNRVQLVAAKTDKNKLAIFGMMKLDTGLTKDITYVVQNENIIWSNDKFASNFTDIRFYKNVHVTLCKQMNKYIQNKLSNIVMDSIMSSLPIEKLIVREIDTLPVQEKIKPQDIYLNNATNTDIFKECMRRLQNIALENESTEAINLMNTLGSYTSYESDVGEAFHTLIRRLQLTEQKKLVSVVTDINKYFEKPDDRLLASIKENMRKHKRHARDEVNDIRNLKRIKMSDSESE</sequence>
<reference evidence="1" key="1">
    <citation type="journal article" date="2021" name="Viruses">
        <title>Identification and Full Characterisation of Two Novel Crustacean Infecting Members of the Family Nudiviridae Provides Support for Two Subfamilies.</title>
        <authorList>
            <person name="Bateman K.S."/>
            <person name="Kerr R."/>
            <person name="Stentiford G.D."/>
            <person name="Bean T.P."/>
            <person name="Hooper C."/>
            <person name="Van Eynde B."/>
            <person name="Delbare D."/>
            <person name="Bojko J."/>
            <person name="Christiaens O."/>
            <person name="Taning C.N.T."/>
            <person name="Smagghe G."/>
            <person name="van Oers M.M."/>
            <person name="van Aerle R."/>
        </authorList>
    </citation>
    <scope>NUCLEOTIDE SEQUENCE</scope>
    <source>
        <strain evidence="1">AN1</strain>
    </source>
</reference>
<dbReference type="Proteomes" id="UP000831195">
    <property type="component" value="Segment"/>
</dbReference>
<evidence type="ECO:0000313" key="2">
    <source>
        <dbReference type="Proteomes" id="UP000831195"/>
    </source>
</evidence>